<evidence type="ECO:0000313" key="5">
    <source>
        <dbReference type="EMBL" id="PED16480.1"/>
    </source>
</evidence>
<accession>A0A9X6YIR5</accession>
<keyword evidence="3 5" id="KW-0238">DNA-binding</keyword>
<dbReference type="Pfam" id="PF00216">
    <property type="entry name" value="Bac_DNA_binding"/>
    <property type="match status" value="1"/>
</dbReference>
<dbReference type="GO" id="GO:0030261">
    <property type="term" value="P:chromosome condensation"/>
    <property type="evidence" value="ECO:0007669"/>
    <property type="project" value="UniProtKB-KW"/>
</dbReference>
<gene>
    <name evidence="6" type="ORF">COE48_04485</name>
    <name evidence="5" type="ORF">CON01_01105</name>
</gene>
<dbReference type="RefSeq" id="WP_088011270.1">
    <property type="nucleotide sequence ID" value="NZ_JBALLD010000003.1"/>
</dbReference>
<dbReference type="GO" id="GO:0003677">
    <property type="term" value="F:DNA binding"/>
    <property type="evidence" value="ECO:0007669"/>
    <property type="project" value="UniProtKB-KW"/>
</dbReference>
<dbReference type="Gene3D" id="4.10.520.10">
    <property type="entry name" value="IHF-like DNA-binding proteins"/>
    <property type="match status" value="1"/>
</dbReference>
<dbReference type="EMBL" id="NUPM01000005">
    <property type="protein sequence ID" value="PGZ04858.1"/>
    <property type="molecule type" value="Genomic_DNA"/>
</dbReference>
<dbReference type="EMBL" id="NVMD01000002">
    <property type="protein sequence ID" value="PED16480.1"/>
    <property type="molecule type" value="Genomic_DNA"/>
</dbReference>
<dbReference type="PANTHER" id="PTHR33175:SF3">
    <property type="entry name" value="DNA-BINDING PROTEIN HU-BETA"/>
    <property type="match status" value="1"/>
</dbReference>
<comment type="similarity">
    <text evidence="1 4">Belongs to the bacterial histone-like protein family.</text>
</comment>
<dbReference type="InterPro" id="IPR010992">
    <property type="entry name" value="IHF-like_DNA-bd_dom_sf"/>
</dbReference>
<evidence type="ECO:0000313" key="6">
    <source>
        <dbReference type="EMBL" id="PGZ04858.1"/>
    </source>
</evidence>
<comment type="caution">
    <text evidence="5">The sequence shown here is derived from an EMBL/GenBank/DDBJ whole genome shotgun (WGS) entry which is preliminary data.</text>
</comment>
<dbReference type="SUPFAM" id="SSF47729">
    <property type="entry name" value="IHF-like DNA-binding proteins"/>
    <property type="match status" value="1"/>
</dbReference>
<proteinExistence type="inferred from homology"/>
<evidence type="ECO:0000256" key="3">
    <source>
        <dbReference type="ARBA" id="ARBA00023125"/>
    </source>
</evidence>
<protein>
    <submittedName>
        <fullName evidence="5">HU family DNA-binding protein</fullName>
    </submittedName>
</protein>
<evidence type="ECO:0000256" key="4">
    <source>
        <dbReference type="RuleBase" id="RU003939"/>
    </source>
</evidence>
<dbReference type="PANTHER" id="PTHR33175">
    <property type="entry name" value="DNA-BINDING PROTEIN HU"/>
    <property type="match status" value="1"/>
</dbReference>
<dbReference type="Proteomes" id="UP000223445">
    <property type="component" value="Unassembled WGS sequence"/>
</dbReference>
<keyword evidence="2" id="KW-0226">DNA condensation</keyword>
<dbReference type="AlphaFoldDB" id="A0A9X6YIR5"/>
<sequence>MNTQELAKSVQGELKEGLGLKLNQGDARTVVDTVVAAIVTGMNEHDAVKVAGLGTFSRQFKEAGTARNPKTGEEVQVEAKHLPKFKAAKALKDAVR</sequence>
<evidence type="ECO:0000256" key="2">
    <source>
        <dbReference type="ARBA" id="ARBA00023067"/>
    </source>
</evidence>
<reference evidence="7 8" key="1">
    <citation type="submission" date="2017-09" db="EMBL/GenBank/DDBJ databases">
        <title>Large-scale bioinformatics analysis of Bacillus genomes uncovers conserved roles of natural products in bacterial physiology.</title>
        <authorList>
            <consortium name="Agbiome Team Llc"/>
            <person name="Bleich R.M."/>
            <person name="Grubbs K.J."/>
            <person name="Santa Maria K.C."/>
            <person name="Allen S.E."/>
            <person name="Farag S."/>
            <person name="Shank E.A."/>
            <person name="Bowers A."/>
        </authorList>
    </citation>
    <scope>NUCLEOTIDE SEQUENCE [LARGE SCALE GENOMIC DNA]</scope>
    <source>
        <strain evidence="6 8">AFS030179</strain>
        <strain evidence="5 7">AFS094940</strain>
    </source>
</reference>
<dbReference type="Proteomes" id="UP000220127">
    <property type="component" value="Unassembled WGS sequence"/>
</dbReference>
<dbReference type="PRINTS" id="PR01727">
    <property type="entry name" value="DNABINDINGHU"/>
</dbReference>
<dbReference type="GO" id="GO:0030527">
    <property type="term" value="F:structural constituent of chromatin"/>
    <property type="evidence" value="ECO:0007669"/>
    <property type="project" value="InterPro"/>
</dbReference>
<dbReference type="InterPro" id="IPR000119">
    <property type="entry name" value="Hist_DNA-bd"/>
</dbReference>
<evidence type="ECO:0000256" key="1">
    <source>
        <dbReference type="ARBA" id="ARBA00010529"/>
    </source>
</evidence>
<name>A0A9X6YIR5_BACTU</name>
<dbReference type="SMART" id="SM00411">
    <property type="entry name" value="BHL"/>
    <property type="match status" value="1"/>
</dbReference>
<evidence type="ECO:0000313" key="8">
    <source>
        <dbReference type="Proteomes" id="UP000223445"/>
    </source>
</evidence>
<organism evidence="5 7">
    <name type="scientific">Bacillus thuringiensis</name>
    <dbReference type="NCBI Taxonomy" id="1428"/>
    <lineage>
        <taxon>Bacteria</taxon>
        <taxon>Bacillati</taxon>
        <taxon>Bacillota</taxon>
        <taxon>Bacilli</taxon>
        <taxon>Bacillales</taxon>
        <taxon>Bacillaceae</taxon>
        <taxon>Bacillus</taxon>
        <taxon>Bacillus cereus group</taxon>
    </lineage>
</organism>
<evidence type="ECO:0000313" key="7">
    <source>
        <dbReference type="Proteomes" id="UP000220127"/>
    </source>
</evidence>